<reference evidence="6 7" key="1">
    <citation type="submission" date="2021-02" db="EMBL/GenBank/DDBJ databases">
        <title>Porcisia hertigi Genome sequencing and assembly.</title>
        <authorList>
            <person name="Almutairi H."/>
            <person name="Gatherer D."/>
        </authorList>
    </citation>
    <scope>NUCLEOTIDE SEQUENCE [LARGE SCALE GENOMIC DNA]</scope>
    <source>
        <strain evidence="6 7">C119</strain>
    </source>
</reference>
<gene>
    <name evidence="6" type="ORF">JKF63_03581</name>
</gene>
<dbReference type="Gene3D" id="3.40.50.970">
    <property type="match status" value="2"/>
</dbReference>
<proteinExistence type="predicted"/>
<evidence type="ECO:0000256" key="2">
    <source>
        <dbReference type="ARBA" id="ARBA00023052"/>
    </source>
</evidence>
<organism evidence="6 7">
    <name type="scientific">Porcisia hertigi</name>
    <dbReference type="NCBI Taxonomy" id="2761500"/>
    <lineage>
        <taxon>Eukaryota</taxon>
        <taxon>Discoba</taxon>
        <taxon>Euglenozoa</taxon>
        <taxon>Kinetoplastea</taxon>
        <taxon>Metakinetoplastina</taxon>
        <taxon>Trypanosomatida</taxon>
        <taxon>Trypanosomatidae</taxon>
        <taxon>Leishmaniinae</taxon>
        <taxon>Porcisia</taxon>
    </lineage>
</organism>
<dbReference type="GO" id="GO:0030976">
    <property type="term" value="F:thiamine pyrophosphate binding"/>
    <property type="evidence" value="ECO:0007669"/>
    <property type="project" value="InterPro"/>
</dbReference>
<dbReference type="Pfam" id="PF02775">
    <property type="entry name" value="TPP_enzyme_C"/>
    <property type="match status" value="1"/>
</dbReference>
<feature type="domain" description="Thiamine pyrophosphate enzyme N-terminal TPP-binding" evidence="5">
    <location>
        <begin position="17"/>
        <end position="124"/>
    </location>
</feature>
<keyword evidence="3" id="KW-0456">Lyase</keyword>
<keyword evidence="2" id="KW-0786">Thiamine pyrophosphate</keyword>
<sequence length="415" mass="44199">MMRRCPRALEGNKKLSSEYLVRSLQARGTSVFFGTPDYYLRPLTSYLADHTAAGEYVVATSCGNAMAIAAGHYLSTLRPPCVFMHGSGIGDAMSPLLTLFDQDAYRMPCLMLISCRDKIDTADGQLRSGLALQGRLTEHSLAAVGIPYSIVGDSLDIERNWDVIMEKAYHHMAAAKTPFAVLLEPGTLMPYKQRRPDADTIPAAPLDTYTVANQVCRQFNTTDVFVCSCGSVQKSLRRARASVSTDPAAQDLLLANSLGHATGVATGIALSRPSLQVVCIEGDGAALAHLNAMATNGGLQAVKDASTGAGLLRNFKHIVVNDGSYSLEGGQASAAFDASLTGVAKACGYFAVREEPVIELGDLVAALAELRQCDGPAFLETVVSKARPSSADGVARRDLQADKLRFTEFLSRATA</sequence>
<dbReference type="Proteomes" id="UP000674318">
    <property type="component" value="Chromosome 28"/>
</dbReference>
<dbReference type="EMBL" id="JAFJZO010000028">
    <property type="protein sequence ID" value="KAG5500487.1"/>
    <property type="molecule type" value="Genomic_DNA"/>
</dbReference>
<dbReference type="InterPro" id="IPR051818">
    <property type="entry name" value="TPP_dependent_decarboxylase"/>
</dbReference>
<keyword evidence="7" id="KW-1185">Reference proteome</keyword>
<dbReference type="Pfam" id="PF02776">
    <property type="entry name" value="TPP_enzyme_N"/>
    <property type="match status" value="1"/>
</dbReference>
<dbReference type="KEGG" id="phet:94289659"/>
<evidence type="ECO:0000256" key="1">
    <source>
        <dbReference type="ARBA" id="ARBA00022793"/>
    </source>
</evidence>
<accession>A0A836HIG9</accession>
<dbReference type="GO" id="GO:0016831">
    <property type="term" value="F:carboxy-lyase activity"/>
    <property type="evidence" value="ECO:0007669"/>
    <property type="project" value="UniProtKB-KW"/>
</dbReference>
<protein>
    <recommendedName>
        <fullName evidence="8">Phosphonopyruvate decarboxylase</fullName>
    </recommendedName>
</protein>
<dbReference type="InterPro" id="IPR029061">
    <property type="entry name" value="THDP-binding"/>
</dbReference>
<dbReference type="InterPro" id="IPR011766">
    <property type="entry name" value="TPP_enzyme_TPP-bd"/>
</dbReference>
<keyword evidence="1" id="KW-0210">Decarboxylase</keyword>
<evidence type="ECO:0000259" key="4">
    <source>
        <dbReference type="Pfam" id="PF02775"/>
    </source>
</evidence>
<comment type="caution">
    <text evidence="6">The sequence shown here is derived from an EMBL/GenBank/DDBJ whole genome shotgun (WGS) entry which is preliminary data.</text>
</comment>
<dbReference type="OrthoDB" id="16262at2759"/>
<dbReference type="PANTHER" id="PTHR42818:SF1">
    <property type="entry name" value="SULFOPYRUVATE DECARBOXYLASE"/>
    <property type="match status" value="1"/>
</dbReference>
<dbReference type="AlphaFoldDB" id="A0A836HIG9"/>
<evidence type="ECO:0000256" key="3">
    <source>
        <dbReference type="ARBA" id="ARBA00023239"/>
    </source>
</evidence>
<dbReference type="RefSeq" id="XP_067755821.1">
    <property type="nucleotide sequence ID" value="XM_067899582.1"/>
</dbReference>
<evidence type="ECO:0008006" key="8">
    <source>
        <dbReference type="Google" id="ProtNLM"/>
    </source>
</evidence>
<evidence type="ECO:0000259" key="5">
    <source>
        <dbReference type="Pfam" id="PF02776"/>
    </source>
</evidence>
<evidence type="ECO:0000313" key="7">
    <source>
        <dbReference type="Proteomes" id="UP000674318"/>
    </source>
</evidence>
<dbReference type="GeneID" id="94289659"/>
<name>A0A836HIG9_9TRYP</name>
<dbReference type="InterPro" id="IPR012001">
    <property type="entry name" value="Thiamin_PyroP_enz_TPP-bd_dom"/>
</dbReference>
<dbReference type="SUPFAM" id="SSF52518">
    <property type="entry name" value="Thiamin diphosphate-binding fold (THDP-binding)"/>
    <property type="match status" value="2"/>
</dbReference>
<evidence type="ECO:0000313" key="6">
    <source>
        <dbReference type="EMBL" id="KAG5500487.1"/>
    </source>
</evidence>
<dbReference type="PANTHER" id="PTHR42818">
    <property type="entry name" value="SULFOPYRUVATE DECARBOXYLASE SUBUNIT ALPHA"/>
    <property type="match status" value="1"/>
</dbReference>
<feature type="domain" description="Thiamine pyrophosphate enzyme TPP-binding" evidence="4">
    <location>
        <begin position="255"/>
        <end position="380"/>
    </location>
</feature>